<dbReference type="EMBL" id="JACHMN010000001">
    <property type="protein sequence ID" value="MBB5866984.1"/>
    <property type="molecule type" value="Genomic_DNA"/>
</dbReference>
<gene>
    <name evidence="1" type="ORF">F4553_000363</name>
</gene>
<reference evidence="1 2" key="1">
    <citation type="submission" date="2020-08" db="EMBL/GenBank/DDBJ databases">
        <title>Sequencing the genomes of 1000 actinobacteria strains.</title>
        <authorList>
            <person name="Klenk H.-P."/>
        </authorList>
    </citation>
    <scope>NUCLEOTIDE SEQUENCE [LARGE SCALE GENOMIC DNA]</scope>
    <source>
        <strain evidence="1 2">DSM 45362</strain>
    </source>
</reference>
<proteinExistence type="predicted"/>
<evidence type="ECO:0000313" key="2">
    <source>
        <dbReference type="Proteomes" id="UP000587527"/>
    </source>
</evidence>
<organism evidence="1 2">
    <name type="scientific">Allocatelliglobosispora scoriae</name>
    <dbReference type="NCBI Taxonomy" id="643052"/>
    <lineage>
        <taxon>Bacteria</taxon>
        <taxon>Bacillati</taxon>
        <taxon>Actinomycetota</taxon>
        <taxon>Actinomycetes</taxon>
        <taxon>Micromonosporales</taxon>
        <taxon>Micromonosporaceae</taxon>
        <taxon>Allocatelliglobosispora</taxon>
    </lineage>
</organism>
<name>A0A841BFB7_9ACTN</name>
<protein>
    <recommendedName>
        <fullName evidence="3">SMI1/KNR4 family protein</fullName>
    </recommendedName>
</protein>
<dbReference type="AlphaFoldDB" id="A0A841BFB7"/>
<evidence type="ECO:0000313" key="1">
    <source>
        <dbReference type="EMBL" id="MBB5866984.1"/>
    </source>
</evidence>
<dbReference type="Proteomes" id="UP000587527">
    <property type="component" value="Unassembled WGS sequence"/>
</dbReference>
<evidence type="ECO:0008006" key="3">
    <source>
        <dbReference type="Google" id="ProtNLM"/>
    </source>
</evidence>
<comment type="caution">
    <text evidence="1">The sequence shown here is derived from an EMBL/GenBank/DDBJ whole genome shotgun (WGS) entry which is preliminary data.</text>
</comment>
<accession>A0A841BFB7</accession>
<sequence length="174" mass="19151">MTVTAEDRELPAALTEAHAAPFRYREDGGVDFEPYDEFMTAAETGDWWRAWTGNPELDGAEFRCFGMDGTGGQAAFWLVRAGAPVERQPVVFLGSEGETGVVARDLDDYLWLLADGFGPYEAVAYPSRAAEPDERLTGIASRYAPHARRSGHEVIAAARAEFPEFEQTIEGVCR</sequence>
<dbReference type="RefSeq" id="WP_312875059.1">
    <property type="nucleotide sequence ID" value="NZ_JACHMN010000001.1"/>
</dbReference>
<keyword evidence="2" id="KW-1185">Reference proteome</keyword>